<dbReference type="PANTHER" id="PTHR11439:SF463">
    <property type="entry name" value="REVERSE TRANSCRIPTASE TY1_COPIA-TYPE DOMAIN-CONTAINING PROTEIN"/>
    <property type="match status" value="1"/>
</dbReference>
<feature type="domain" description="Reverse transcriptase Ty1/copia-type" evidence="2">
    <location>
        <begin position="80"/>
        <end position="323"/>
    </location>
</feature>
<evidence type="ECO:0000313" key="4">
    <source>
        <dbReference type="Proteomes" id="UP000029120"/>
    </source>
</evidence>
<feature type="region of interest" description="Disordered" evidence="1">
    <location>
        <begin position="1"/>
        <end position="34"/>
    </location>
</feature>
<dbReference type="SUPFAM" id="SSF56672">
    <property type="entry name" value="DNA/RNA polymerases"/>
    <property type="match status" value="1"/>
</dbReference>
<dbReference type="eggNOG" id="KOG0017">
    <property type="taxonomic scope" value="Eukaryota"/>
</dbReference>
<evidence type="ECO:0000256" key="1">
    <source>
        <dbReference type="SAM" id="MobiDB-lite"/>
    </source>
</evidence>
<dbReference type="EMBL" id="CM002873">
    <property type="protein sequence ID" value="KFK33814.1"/>
    <property type="molecule type" value="Genomic_DNA"/>
</dbReference>
<dbReference type="OMA" id="SAMESHF"/>
<keyword evidence="4" id="KW-1185">Reference proteome</keyword>
<dbReference type="InterPro" id="IPR043502">
    <property type="entry name" value="DNA/RNA_pol_sf"/>
</dbReference>
<gene>
    <name evidence="3" type="ordered locus">AALP_Aa5g063400</name>
</gene>
<dbReference type="CDD" id="cd09272">
    <property type="entry name" value="RNase_HI_RT_Ty1"/>
    <property type="match status" value="1"/>
</dbReference>
<organism evidence="3 4">
    <name type="scientific">Arabis alpina</name>
    <name type="common">Alpine rock-cress</name>
    <dbReference type="NCBI Taxonomy" id="50452"/>
    <lineage>
        <taxon>Eukaryota</taxon>
        <taxon>Viridiplantae</taxon>
        <taxon>Streptophyta</taxon>
        <taxon>Embryophyta</taxon>
        <taxon>Tracheophyta</taxon>
        <taxon>Spermatophyta</taxon>
        <taxon>Magnoliopsida</taxon>
        <taxon>eudicotyledons</taxon>
        <taxon>Gunneridae</taxon>
        <taxon>Pentapetalae</taxon>
        <taxon>rosids</taxon>
        <taxon>malvids</taxon>
        <taxon>Brassicales</taxon>
        <taxon>Brassicaceae</taxon>
        <taxon>Arabideae</taxon>
        <taxon>Arabis</taxon>
    </lineage>
</organism>
<dbReference type="OrthoDB" id="1099987at2759"/>
<reference evidence="4" key="1">
    <citation type="journal article" date="2015" name="Nat. Plants">
        <title>Genome expansion of Arabis alpina linked with retrotransposition and reduced symmetric DNA methylation.</title>
        <authorList>
            <person name="Willing E.M."/>
            <person name="Rawat V."/>
            <person name="Mandakova T."/>
            <person name="Maumus F."/>
            <person name="James G.V."/>
            <person name="Nordstroem K.J."/>
            <person name="Becker C."/>
            <person name="Warthmann N."/>
            <person name="Chica C."/>
            <person name="Szarzynska B."/>
            <person name="Zytnicki M."/>
            <person name="Albani M.C."/>
            <person name="Kiefer C."/>
            <person name="Bergonzi S."/>
            <person name="Castaings L."/>
            <person name="Mateos J.L."/>
            <person name="Berns M.C."/>
            <person name="Bujdoso N."/>
            <person name="Piofczyk T."/>
            <person name="de Lorenzo L."/>
            <person name="Barrero-Sicilia C."/>
            <person name="Mateos I."/>
            <person name="Piednoel M."/>
            <person name="Hagmann J."/>
            <person name="Chen-Min-Tao R."/>
            <person name="Iglesias-Fernandez R."/>
            <person name="Schuster S.C."/>
            <person name="Alonso-Blanco C."/>
            <person name="Roudier F."/>
            <person name="Carbonero P."/>
            <person name="Paz-Ares J."/>
            <person name="Davis S.J."/>
            <person name="Pecinka A."/>
            <person name="Quesneville H."/>
            <person name="Colot V."/>
            <person name="Lysak M.A."/>
            <person name="Weigel D."/>
            <person name="Coupland G."/>
            <person name="Schneeberger K."/>
        </authorList>
    </citation>
    <scope>NUCLEOTIDE SEQUENCE [LARGE SCALE GENOMIC DNA]</scope>
    <source>
        <strain evidence="4">cv. Pajares</strain>
    </source>
</reference>
<evidence type="ECO:0000313" key="3">
    <source>
        <dbReference type="EMBL" id="KFK33814.1"/>
    </source>
</evidence>
<dbReference type="InterPro" id="IPR013103">
    <property type="entry name" value="RVT_2"/>
</dbReference>
<protein>
    <recommendedName>
        <fullName evidence="2">Reverse transcriptase Ty1/copia-type domain-containing protein</fullName>
    </recommendedName>
</protein>
<dbReference type="Gramene" id="KFK33814">
    <property type="protein sequence ID" value="KFK33814"/>
    <property type="gene ID" value="AALP_AA5G063400"/>
</dbReference>
<dbReference type="Pfam" id="PF07727">
    <property type="entry name" value="RVT_2"/>
    <property type="match status" value="1"/>
</dbReference>
<dbReference type="AlphaFoldDB" id="A0A087GVB2"/>
<sequence>MHSNPPQPPTTTTTTSIQQPPPKPMTTRRQNNIVKPNPKYNYFAALSPSIPAEPQTLAQALKDRQWREAMSQEITAFARNQSYDLVPRLPHYNIIGCKWLYKNKFLSTGFHHRCKARLVAKGYNQKFGYDYTDTFSPVIKSTTIRLVLDIAVSKGWPIQQLDVNNAFLQGTLTEEVYMEQPPGFIDNDHPNYVCRLHKAIYGLKQAPRAWYTELHNFLITLGFNNSLADTSLFVLQNGNTLVYLLVYVDDILITGNSTSGIQHILQLLADRFSIKDPEELHYFLGLEAHRTTLGLHINQRKYILDILHKYNMTNAKPVMTPMATSPKLTLHGGTNLSEPKEYRTLIGSLQYLAFTRPDIAYAVNRLSQFMHKPTEDHWQAAKRILRYLAGTPTHGIFYSATNKLTLHAYSDADWAGDSDDYVSTNAHIVYLGRHPISWSAKKQKGVARSSTEAEYRAVANTVSEVQWICNVLTELGLTLPIPPLVLCDNVGATFLCANPVFHSRMKHIALDYHFVRGYIQRGALQVAHVNTKDQLADALTKPLPRSHFITLINKIGVTKAPPS</sequence>
<dbReference type="Proteomes" id="UP000029120">
    <property type="component" value="Chromosome 5"/>
</dbReference>
<name>A0A087GVB2_ARAAL</name>
<evidence type="ECO:0000259" key="2">
    <source>
        <dbReference type="Pfam" id="PF07727"/>
    </source>
</evidence>
<proteinExistence type="predicted"/>
<dbReference type="PANTHER" id="PTHR11439">
    <property type="entry name" value="GAG-POL-RELATED RETROTRANSPOSON"/>
    <property type="match status" value="1"/>
</dbReference>
<accession>A0A087GVB2</accession>